<proteinExistence type="predicted"/>
<dbReference type="Proteomes" id="UP001283361">
    <property type="component" value="Unassembled WGS sequence"/>
</dbReference>
<evidence type="ECO:0000313" key="2">
    <source>
        <dbReference type="Proteomes" id="UP001283361"/>
    </source>
</evidence>
<protein>
    <submittedName>
        <fullName evidence="1">Uncharacterized protein</fullName>
    </submittedName>
</protein>
<accession>A0AAE1CXS6</accession>
<gene>
    <name evidence="1" type="ORF">RRG08_030756</name>
</gene>
<evidence type="ECO:0000313" key="1">
    <source>
        <dbReference type="EMBL" id="KAK3743633.1"/>
    </source>
</evidence>
<name>A0AAE1CXS6_9GAST</name>
<dbReference type="AlphaFoldDB" id="A0AAE1CXS6"/>
<keyword evidence="2" id="KW-1185">Reference proteome</keyword>
<organism evidence="1 2">
    <name type="scientific">Elysia crispata</name>
    <name type="common">lettuce slug</name>
    <dbReference type="NCBI Taxonomy" id="231223"/>
    <lineage>
        <taxon>Eukaryota</taxon>
        <taxon>Metazoa</taxon>
        <taxon>Spiralia</taxon>
        <taxon>Lophotrochozoa</taxon>
        <taxon>Mollusca</taxon>
        <taxon>Gastropoda</taxon>
        <taxon>Heterobranchia</taxon>
        <taxon>Euthyneura</taxon>
        <taxon>Panpulmonata</taxon>
        <taxon>Sacoglossa</taxon>
        <taxon>Placobranchoidea</taxon>
        <taxon>Plakobranchidae</taxon>
        <taxon>Elysia</taxon>
    </lineage>
</organism>
<sequence>MNLRKAEHLLYKRSFLKYLRRNAWSKAFISSIQVEITNRLREKNEGFTCRSHDARSISVSLCSEAPPLRLLSASASLGLDWEQPGSRERVHQ</sequence>
<comment type="caution">
    <text evidence="1">The sequence shown here is derived from an EMBL/GenBank/DDBJ whole genome shotgun (WGS) entry which is preliminary data.</text>
</comment>
<dbReference type="EMBL" id="JAWDGP010006299">
    <property type="protein sequence ID" value="KAK3743633.1"/>
    <property type="molecule type" value="Genomic_DNA"/>
</dbReference>
<reference evidence="1" key="1">
    <citation type="journal article" date="2023" name="G3 (Bethesda)">
        <title>A reference genome for the long-term kleptoplast-retaining sea slug Elysia crispata morphotype clarki.</title>
        <authorList>
            <person name="Eastman K.E."/>
            <person name="Pendleton A.L."/>
            <person name="Shaikh M.A."/>
            <person name="Suttiyut T."/>
            <person name="Ogas R."/>
            <person name="Tomko P."/>
            <person name="Gavelis G."/>
            <person name="Widhalm J.R."/>
            <person name="Wisecaver J.H."/>
        </authorList>
    </citation>
    <scope>NUCLEOTIDE SEQUENCE</scope>
    <source>
        <strain evidence="1">ECLA1</strain>
    </source>
</reference>